<reference evidence="1 2" key="2">
    <citation type="submission" date="2016-08" db="EMBL/GenBank/DDBJ databases">
        <title>Pervasive Adenine N6-methylation of Active Genes in Fungi.</title>
        <authorList>
            <consortium name="DOE Joint Genome Institute"/>
            <person name="Mondo S.J."/>
            <person name="Dannebaum R.O."/>
            <person name="Kuo R.C."/>
            <person name="Labutti K."/>
            <person name="Haridas S."/>
            <person name="Kuo A."/>
            <person name="Salamov A."/>
            <person name="Ahrendt S.R."/>
            <person name="Lipzen A."/>
            <person name="Sullivan W."/>
            <person name="Andreopoulos W.B."/>
            <person name="Clum A."/>
            <person name="Lindquist E."/>
            <person name="Daum C."/>
            <person name="Ramamoorthy G.K."/>
            <person name="Gryganskyi A."/>
            <person name="Culley D."/>
            <person name="Magnuson J.K."/>
            <person name="James T.Y."/>
            <person name="O'Malley M.A."/>
            <person name="Stajich J.E."/>
            <person name="Spatafora J.W."/>
            <person name="Visel A."/>
            <person name="Grigoriev I.V."/>
        </authorList>
    </citation>
    <scope>NUCLEOTIDE SEQUENCE [LARGE SCALE GENOMIC DNA]</scope>
    <source>
        <strain evidence="1 2">S4</strain>
    </source>
</reference>
<dbReference type="PANTHER" id="PTHR38753:SF1">
    <property type="entry name" value="SLR1441 PROTEIN"/>
    <property type="match status" value="1"/>
</dbReference>
<protein>
    <submittedName>
        <fullName evidence="1">Uncharacterized protein</fullName>
    </submittedName>
</protein>
<sequence length="431" mass="49502">MKKKFDQNRLINKLNERIEELTFKEQDINGAIKILSEKIDNLTYKEQDINGAIKILSEKIDNLTYKDQDINGAIKILSEKIDNLTYKDQDIENVIKNLSRITNKLEKYKKQQKIDQSKLINKLNKQIEELTFKEHDIDGALKMLFEKTGKLEDGEIKSLFERIGKLEDGAIKSLFERIGKLENGTIKMLSERISKLEDGAIKTLFERIGKLENGTIKMLSERISKLEKECKRQQKIKILQIYPKVEAANQLRQWMEIEGYGKGIIDVNSVCLTNFNKEPYEWLKLGDKWNYDIILFGIWDANCGIPLEDKAVNAITAFINDGGGCILTHDTTGFTYGKSGFNKLREMFGIKVGKWGKNPFGDYDNQWGYFSTKIKITKTGSLTTYPWKIGEINKVFPVLSTHTTSTAAYKDNVWIELCEGDYKCGKEPNAL</sequence>
<proteinExistence type="predicted"/>
<dbReference type="PANTHER" id="PTHR38753">
    <property type="entry name" value="SLR1441 PROTEIN"/>
    <property type="match status" value="1"/>
</dbReference>
<evidence type="ECO:0000313" key="1">
    <source>
        <dbReference type="EMBL" id="ORX79223.1"/>
    </source>
</evidence>
<comment type="caution">
    <text evidence="1">The sequence shown here is derived from an EMBL/GenBank/DDBJ whole genome shotgun (WGS) entry which is preliminary data.</text>
</comment>
<evidence type="ECO:0000313" key="2">
    <source>
        <dbReference type="Proteomes" id="UP000193944"/>
    </source>
</evidence>
<dbReference type="AlphaFoldDB" id="A0A1Y1X0F7"/>
<reference evidence="1 2" key="1">
    <citation type="submission" date="2016-08" db="EMBL/GenBank/DDBJ databases">
        <title>A Parts List for Fungal Cellulosomes Revealed by Comparative Genomics.</title>
        <authorList>
            <consortium name="DOE Joint Genome Institute"/>
            <person name="Haitjema C.H."/>
            <person name="Gilmore S.P."/>
            <person name="Henske J.K."/>
            <person name="Solomon K.V."/>
            <person name="De Groot R."/>
            <person name="Kuo A."/>
            <person name="Mondo S.J."/>
            <person name="Salamov A.A."/>
            <person name="Labutti K."/>
            <person name="Zhao Z."/>
            <person name="Chiniquy J."/>
            <person name="Barry K."/>
            <person name="Brewer H.M."/>
            <person name="Purvine S.O."/>
            <person name="Wright A.T."/>
            <person name="Boxma B."/>
            <person name="Van Alen T."/>
            <person name="Hackstein J.H."/>
            <person name="Baker S.E."/>
            <person name="Grigoriev I.V."/>
            <person name="O'Malley M.A."/>
        </authorList>
    </citation>
    <scope>NUCLEOTIDE SEQUENCE [LARGE SCALE GENOMIC DNA]</scope>
    <source>
        <strain evidence="1 2">S4</strain>
    </source>
</reference>
<dbReference type="OrthoDB" id="5835755at2759"/>
<keyword evidence="2" id="KW-1185">Reference proteome</keyword>
<name>A0A1Y1X0F7_9FUNG</name>
<gene>
    <name evidence="1" type="ORF">BCR32DRAFT_328223</name>
</gene>
<dbReference type="Proteomes" id="UP000193944">
    <property type="component" value="Unassembled WGS sequence"/>
</dbReference>
<dbReference type="EMBL" id="MCFG01000183">
    <property type="protein sequence ID" value="ORX79223.1"/>
    <property type="molecule type" value="Genomic_DNA"/>
</dbReference>
<organism evidence="1 2">
    <name type="scientific">Anaeromyces robustus</name>
    <dbReference type="NCBI Taxonomy" id="1754192"/>
    <lineage>
        <taxon>Eukaryota</taxon>
        <taxon>Fungi</taxon>
        <taxon>Fungi incertae sedis</taxon>
        <taxon>Chytridiomycota</taxon>
        <taxon>Chytridiomycota incertae sedis</taxon>
        <taxon>Neocallimastigomycetes</taxon>
        <taxon>Neocallimastigales</taxon>
        <taxon>Neocallimastigaceae</taxon>
        <taxon>Anaeromyces</taxon>
    </lineage>
</organism>
<accession>A0A1Y1X0F7</accession>